<evidence type="ECO:0000256" key="3">
    <source>
        <dbReference type="ARBA" id="ARBA00023163"/>
    </source>
</evidence>
<dbReference type="PROSITE" id="PS00041">
    <property type="entry name" value="HTH_ARAC_FAMILY_1"/>
    <property type="match status" value="1"/>
</dbReference>
<evidence type="ECO:0000256" key="1">
    <source>
        <dbReference type="ARBA" id="ARBA00023015"/>
    </source>
</evidence>
<proteinExistence type="predicted"/>
<protein>
    <submittedName>
        <fullName evidence="5">Helix-turn-helix domain-containing protein</fullName>
    </submittedName>
</protein>
<evidence type="ECO:0000259" key="4">
    <source>
        <dbReference type="PROSITE" id="PS01124"/>
    </source>
</evidence>
<dbReference type="SMART" id="SM00342">
    <property type="entry name" value="HTH_ARAC"/>
    <property type="match status" value="1"/>
</dbReference>
<dbReference type="STRING" id="641238.SAMN04490244_11216"/>
<dbReference type="SUPFAM" id="SSF46689">
    <property type="entry name" value="Homeodomain-like"/>
    <property type="match status" value="1"/>
</dbReference>
<organism evidence="5 6">
    <name type="scientific">Tranquillimonas rosea</name>
    <dbReference type="NCBI Taxonomy" id="641238"/>
    <lineage>
        <taxon>Bacteria</taxon>
        <taxon>Pseudomonadati</taxon>
        <taxon>Pseudomonadota</taxon>
        <taxon>Alphaproteobacteria</taxon>
        <taxon>Rhodobacterales</taxon>
        <taxon>Roseobacteraceae</taxon>
        <taxon>Tranquillimonas</taxon>
    </lineage>
</organism>
<dbReference type="AlphaFoldDB" id="A0A1H9WPJ5"/>
<dbReference type="GO" id="GO:0003700">
    <property type="term" value="F:DNA-binding transcription factor activity"/>
    <property type="evidence" value="ECO:0007669"/>
    <property type="project" value="InterPro"/>
</dbReference>
<dbReference type="Proteomes" id="UP000198885">
    <property type="component" value="Unassembled WGS sequence"/>
</dbReference>
<dbReference type="InterPro" id="IPR018062">
    <property type="entry name" value="HTH_AraC-typ_CS"/>
</dbReference>
<dbReference type="GO" id="GO:0043565">
    <property type="term" value="F:sequence-specific DNA binding"/>
    <property type="evidence" value="ECO:0007669"/>
    <property type="project" value="InterPro"/>
</dbReference>
<keyword evidence="3" id="KW-0804">Transcription</keyword>
<dbReference type="InterPro" id="IPR009057">
    <property type="entry name" value="Homeodomain-like_sf"/>
</dbReference>
<keyword evidence="2" id="KW-0238">DNA-binding</keyword>
<keyword evidence="1" id="KW-0805">Transcription regulation</keyword>
<accession>A0A1H9WPJ5</accession>
<dbReference type="PANTHER" id="PTHR46796:SF12">
    <property type="entry name" value="HTH-TYPE DNA-BINDING TRANSCRIPTIONAL ACTIVATOR EUTR"/>
    <property type="match status" value="1"/>
</dbReference>
<gene>
    <name evidence="5" type="ORF">SAMN04490244_11216</name>
</gene>
<dbReference type="PROSITE" id="PS01124">
    <property type="entry name" value="HTH_ARAC_FAMILY_2"/>
    <property type="match status" value="1"/>
</dbReference>
<evidence type="ECO:0000313" key="6">
    <source>
        <dbReference type="Proteomes" id="UP000198885"/>
    </source>
</evidence>
<reference evidence="5 6" key="1">
    <citation type="submission" date="2016-10" db="EMBL/GenBank/DDBJ databases">
        <authorList>
            <person name="de Groot N.N."/>
        </authorList>
    </citation>
    <scope>NUCLEOTIDE SEQUENCE [LARGE SCALE GENOMIC DNA]</scope>
    <source>
        <strain evidence="5 6">DSM 23042</strain>
    </source>
</reference>
<dbReference type="PANTHER" id="PTHR46796">
    <property type="entry name" value="HTH-TYPE TRANSCRIPTIONAL ACTIVATOR RHAS-RELATED"/>
    <property type="match status" value="1"/>
</dbReference>
<evidence type="ECO:0000256" key="2">
    <source>
        <dbReference type="ARBA" id="ARBA00023125"/>
    </source>
</evidence>
<feature type="domain" description="HTH araC/xylS-type" evidence="4">
    <location>
        <begin position="211"/>
        <end position="311"/>
    </location>
</feature>
<name>A0A1H9WPJ5_9RHOB</name>
<dbReference type="Gene3D" id="1.10.10.60">
    <property type="entry name" value="Homeodomain-like"/>
    <property type="match status" value="1"/>
</dbReference>
<dbReference type="Pfam" id="PF12833">
    <property type="entry name" value="HTH_18"/>
    <property type="match status" value="1"/>
</dbReference>
<sequence>MELHRTLYEGCPGAERALRPGLFTDTHAFRFTGAPAWMKVQSVSFPGIGATAARVISSGHEIELTERERLTLLFPRSGALDIETSQGRRAAHGGQPILCAPEHRITRAGATPEAGYDALVLVVPPAALGVSDAQGAVLACERRAGAGDPLHSIGAYLRFLFDDLTGPRSLLTGPRAIATAERLLVDMLREAMPCGPDPSEGAGASDRMIVARAEDFLRHCDVSSARLSDVAEAAGVGLRRLQQAFRAVRRQTPREQLVALRLTLARRKLLDTAEPGSVTVIALDCGFAHLGRFAASYRATYGESPSATLRARIGRGLPRHPEPFPVFPSTPE</sequence>
<dbReference type="InterPro" id="IPR050204">
    <property type="entry name" value="AraC_XylS_family_regulators"/>
</dbReference>
<evidence type="ECO:0000313" key="5">
    <source>
        <dbReference type="EMBL" id="SES35607.1"/>
    </source>
</evidence>
<dbReference type="EMBL" id="FOGU01000012">
    <property type="protein sequence ID" value="SES35607.1"/>
    <property type="molecule type" value="Genomic_DNA"/>
</dbReference>
<dbReference type="RefSeq" id="WP_177190509.1">
    <property type="nucleotide sequence ID" value="NZ_FOGU01000012.1"/>
</dbReference>
<keyword evidence="6" id="KW-1185">Reference proteome</keyword>
<dbReference type="InterPro" id="IPR018060">
    <property type="entry name" value="HTH_AraC"/>
</dbReference>